<evidence type="ECO:0000256" key="13">
    <source>
        <dbReference type="SAM" id="Phobius"/>
    </source>
</evidence>
<dbReference type="PIRSF" id="PIRSF001773">
    <property type="entry name" value="COX10"/>
    <property type="match status" value="1"/>
</dbReference>
<keyword evidence="5" id="KW-0809">Transit peptide</keyword>
<keyword evidence="7 12" id="KW-0496">Mitochondrion</keyword>
<feature type="transmembrane region" description="Helical" evidence="13">
    <location>
        <begin position="293"/>
        <end position="319"/>
    </location>
</feature>
<keyword evidence="3 12" id="KW-0808">Transferase</keyword>
<keyword evidence="4 13" id="KW-0812">Transmembrane</keyword>
<sequence length="374" mass="41641">MIICACSGLSGGKHAFRLFQRLRHNTKPLAHQPIWLQKSTAGFSSSFIYESKRKKSDATITGEVKNPEDWTKIGRPSLRKRLGLYAKLSKSRLTGLVVLTAAAGYAIAPGPWDPLVFTGTALGTMLCSSAANSFNQFMEVPYDSQMSRTQDRVLVRGLLRPIDCVTFGTTSGLLGVSTLAAFVNPLTATLGFLNIFLYAGVYTPSKRYHIANTWIGAVVGAIPPLMGWAACTGNLDFGALTLAAILFSWQFPHFNALSWNYRPDYSRAGYKMMSVTDPALCRRNTLRHALLQIPFAAMVSYLGVANWSFFVLSLPFNVYLSLLSWEFYKSSNNNTARKLFRFTLLHLPVLMFFMIICSRNTKSKELARNHLEVE</sequence>
<dbReference type="RefSeq" id="XP_066926842.1">
    <property type="nucleotide sequence ID" value="XM_067070741.1"/>
</dbReference>
<dbReference type="GeneID" id="136814225"/>
<dbReference type="GO" id="GO:0008495">
    <property type="term" value="F:protoheme IX farnesyltransferase activity"/>
    <property type="evidence" value="ECO:0007669"/>
    <property type="project" value="UniProtKB-EC"/>
</dbReference>
<evidence type="ECO:0000313" key="14">
    <source>
        <dbReference type="EnsemblMetazoa" id="CLYHEMP008151.1"/>
    </source>
</evidence>
<evidence type="ECO:0000256" key="5">
    <source>
        <dbReference type="ARBA" id="ARBA00022946"/>
    </source>
</evidence>
<keyword evidence="8 12" id="KW-0350">Heme biosynthesis</keyword>
<dbReference type="GO" id="GO:0031966">
    <property type="term" value="C:mitochondrial membrane"/>
    <property type="evidence" value="ECO:0007669"/>
    <property type="project" value="UniProtKB-SubCell"/>
</dbReference>
<dbReference type="GO" id="GO:0006784">
    <property type="term" value="P:heme A biosynthetic process"/>
    <property type="evidence" value="ECO:0007669"/>
    <property type="project" value="TreeGrafter"/>
</dbReference>
<feature type="transmembrane region" description="Helical" evidence="13">
    <location>
        <begin position="213"/>
        <end position="231"/>
    </location>
</feature>
<dbReference type="HAMAP" id="MF_00154">
    <property type="entry name" value="CyoE_CtaB"/>
    <property type="match status" value="1"/>
</dbReference>
<dbReference type="Gene3D" id="1.10.357.140">
    <property type="entry name" value="UbiA prenyltransferase"/>
    <property type="match status" value="1"/>
</dbReference>
<evidence type="ECO:0000256" key="4">
    <source>
        <dbReference type="ARBA" id="ARBA00022692"/>
    </source>
</evidence>
<evidence type="ECO:0000256" key="2">
    <source>
        <dbReference type="ARBA" id="ARBA00016335"/>
    </source>
</evidence>
<name>A0A7M5VCT9_9CNID</name>
<feature type="transmembrane region" description="Helical" evidence="13">
    <location>
        <begin position="93"/>
        <end position="112"/>
    </location>
</feature>
<comment type="subcellular location">
    <subcellularLocation>
        <location evidence="1">Mitochondrion membrane</location>
        <topology evidence="1">Multi-pass membrane protein</topology>
    </subcellularLocation>
</comment>
<dbReference type="Pfam" id="PF01040">
    <property type="entry name" value="UbiA"/>
    <property type="match status" value="1"/>
</dbReference>
<dbReference type="NCBIfam" id="TIGR01473">
    <property type="entry name" value="cyoE_ctaB"/>
    <property type="match status" value="1"/>
</dbReference>
<dbReference type="InterPro" id="IPR030470">
    <property type="entry name" value="UbiA_prenylTrfase_CS"/>
</dbReference>
<dbReference type="InterPro" id="IPR006369">
    <property type="entry name" value="Protohaem_IX_farnesylTrfase"/>
</dbReference>
<dbReference type="InterPro" id="IPR016315">
    <property type="entry name" value="Protohaem_IX_farnesylTrfase_mt"/>
</dbReference>
<dbReference type="InterPro" id="IPR044878">
    <property type="entry name" value="UbiA_sf"/>
</dbReference>
<evidence type="ECO:0000313" key="15">
    <source>
        <dbReference type="Proteomes" id="UP000594262"/>
    </source>
</evidence>
<dbReference type="PROSITE" id="PS00943">
    <property type="entry name" value="UBIA"/>
    <property type="match status" value="1"/>
</dbReference>
<dbReference type="EnsemblMetazoa" id="CLYHEMT008151.1">
    <property type="protein sequence ID" value="CLYHEMP008151.1"/>
    <property type="gene ID" value="CLYHEMG008151"/>
</dbReference>
<dbReference type="Proteomes" id="UP000594262">
    <property type="component" value="Unplaced"/>
</dbReference>
<comment type="catalytic activity">
    <reaction evidence="11">
        <text>heme b + (2E,6E)-farnesyl diphosphate + H2O = Fe(II)-heme o + diphosphate</text>
        <dbReference type="Rhea" id="RHEA:28070"/>
        <dbReference type="ChEBI" id="CHEBI:15377"/>
        <dbReference type="ChEBI" id="CHEBI:33019"/>
        <dbReference type="ChEBI" id="CHEBI:60344"/>
        <dbReference type="ChEBI" id="CHEBI:60530"/>
        <dbReference type="ChEBI" id="CHEBI:175763"/>
        <dbReference type="EC" id="2.5.1.141"/>
    </reaction>
</comment>
<evidence type="ECO:0000256" key="3">
    <source>
        <dbReference type="ARBA" id="ARBA00022679"/>
    </source>
</evidence>
<dbReference type="EC" id="2.5.1.-" evidence="12"/>
<comment type="similarity">
    <text evidence="12">Belongs to the ubiA prenyltransferase family.</text>
</comment>
<evidence type="ECO:0000256" key="10">
    <source>
        <dbReference type="ARBA" id="ARBA00030253"/>
    </source>
</evidence>
<dbReference type="InterPro" id="IPR000537">
    <property type="entry name" value="UbiA_prenyltransferase"/>
</dbReference>
<dbReference type="PANTHER" id="PTHR43448">
    <property type="entry name" value="PROTOHEME IX FARNESYLTRANSFERASE, MITOCHONDRIAL"/>
    <property type="match status" value="1"/>
</dbReference>
<feature type="transmembrane region" description="Helical" evidence="13">
    <location>
        <begin position="237"/>
        <end position="257"/>
    </location>
</feature>
<dbReference type="AlphaFoldDB" id="A0A7M5VCT9"/>
<keyword evidence="9 12" id="KW-0472">Membrane</keyword>
<protein>
    <recommendedName>
        <fullName evidence="2 12">Protoheme IX farnesyltransferase, mitochondrial</fullName>
        <ecNumber evidence="12">2.5.1.-</ecNumber>
    </recommendedName>
    <alternativeName>
        <fullName evidence="10 12">Heme O synthase</fullName>
    </alternativeName>
</protein>
<dbReference type="PANTHER" id="PTHR43448:SF2">
    <property type="entry name" value="PROTOHEME IX FARNESYLTRANSFERASE, MITOCHONDRIAL"/>
    <property type="match status" value="1"/>
</dbReference>
<evidence type="ECO:0000256" key="11">
    <source>
        <dbReference type="ARBA" id="ARBA00047690"/>
    </source>
</evidence>
<proteinExistence type="inferred from homology"/>
<keyword evidence="15" id="KW-1185">Reference proteome</keyword>
<keyword evidence="6 13" id="KW-1133">Transmembrane helix</keyword>
<evidence type="ECO:0000256" key="6">
    <source>
        <dbReference type="ARBA" id="ARBA00022989"/>
    </source>
</evidence>
<comment type="function">
    <text evidence="12">Converts protoheme IX and farnesyl diphosphate to heme O.</text>
</comment>
<evidence type="ECO:0000256" key="1">
    <source>
        <dbReference type="ARBA" id="ARBA00004225"/>
    </source>
</evidence>
<dbReference type="CDD" id="cd13957">
    <property type="entry name" value="PT_UbiA_Cox10"/>
    <property type="match status" value="1"/>
</dbReference>
<accession>A0A7M5VCT9</accession>
<feature type="transmembrane region" description="Helical" evidence="13">
    <location>
        <begin position="179"/>
        <end position="201"/>
    </location>
</feature>
<feature type="transmembrane region" description="Helical" evidence="13">
    <location>
        <begin position="339"/>
        <end position="358"/>
    </location>
</feature>
<dbReference type="OrthoDB" id="111250at2759"/>
<evidence type="ECO:0000256" key="8">
    <source>
        <dbReference type="ARBA" id="ARBA00023133"/>
    </source>
</evidence>
<evidence type="ECO:0000256" key="7">
    <source>
        <dbReference type="ARBA" id="ARBA00023128"/>
    </source>
</evidence>
<organism evidence="14 15">
    <name type="scientific">Clytia hemisphaerica</name>
    <dbReference type="NCBI Taxonomy" id="252671"/>
    <lineage>
        <taxon>Eukaryota</taxon>
        <taxon>Metazoa</taxon>
        <taxon>Cnidaria</taxon>
        <taxon>Hydrozoa</taxon>
        <taxon>Hydroidolina</taxon>
        <taxon>Leptothecata</taxon>
        <taxon>Obeliida</taxon>
        <taxon>Clytiidae</taxon>
        <taxon>Clytia</taxon>
    </lineage>
</organism>
<evidence type="ECO:0000256" key="9">
    <source>
        <dbReference type="ARBA" id="ARBA00023136"/>
    </source>
</evidence>
<dbReference type="FunFam" id="1.10.357.140:FF:000004">
    <property type="entry name" value="Protoheme IX farnesyltransferase, mitochondrial"/>
    <property type="match status" value="1"/>
</dbReference>
<evidence type="ECO:0000256" key="12">
    <source>
        <dbReference type="PIRNR" id="PIRNR001773"/>
    </source>
</evidence>
<reference evidence="14" key="1">
    <citation type="submission" date="2021-01" db="UniProtKB">
        <authorList>
            <consortium name="EnsemblMetazoa"/>
        </authorList>
    </citation>
    <scope>IDENTIFICATION</scope>
</reference>